<evidence type="ECO:0000313" key="3">
    <source>
        <dbReference type="Proteomes" id="UP000029055"/>
    </source>
</evidence>
<reference evidence="2 3" key="1">
    <citation type="submission" date="2014-03" db="EMBL/GenBank/DDBJ databases">
        <title>Genomics of Bifidobacteria.</title>
        <authorList>
            <person name="Ventura M."/>
            <person name="Milani C."/>
            <person name="Lugli G.A."/>
        </authorList>
    </citation>
    <scope>NUCLEOTIDE SEQUENCE [LARGE SCALE GENOMIC DNA]</scope>
    <source>
        <strain evidence="2 3">LMG 11597</strain>
    </source>
</reference>
<sequence length="133" mass="15899">MSWLSKRTRSICKKIMFTPDEWHEVEFLWTEFREFDDAKRYARFGDWARQLLMWGQVEKIEVPFEPEQLRGEIRRIGVNVNQIAHTANISRSVSPEQIQAVLGAQAKLWDMFSRMEEEYTRKTTGLSERRRSS</sequence>
<evidence type="ECO:0000259" key="1">
    <source>
        <dbReference type="Pfam" id="PF05713"/>
    </source>
</evidence>
<comment type="caution">
    <text evidence="2">The sequence shown here is derived from an EMBL/GenBank/DDBJ whole genome shotgun (WGS) entry which is preliminary data.</text>
</comment>
<dbReference type="InterPro" id="IPR008687">
    <property type="entry name" value="MobC"/>
</dbReference>
<evidence type="ECO:0000313" key="2">
    <source>
        <dbReference type="EMBL" id="KFJ01371.1"/>
    </source>
</evidence>
<name>A0A087E0S0_9BIFI</name>
<keyword evidence="3" id="KW-1185">Reference proteome</keyword>
<accession>A0A087E0S0</accession>
<dbReference type="eggNOG" id="ENOG5031Y2C">
    <property type="taxonomic scope" value="Bacteria"/>
</dbReference>
<feature type="domain" description="Bacterial mobilisation" evidence="1">
    <location>
        <begin position="72"/>
        <end position="106"/>
    </location>
</feature>
<dbReference type="STRING" id="77635.BISU_1932"/>
<dbReference type="RefSeq" id="WP_024464612.1">
    <property type="nucleotide sequence ID" value="NZ_CP062939.1"/>
</dbReference>
<dbReference type="Pfam" id="PF05713">
    <property type="entry name" value="MobC"/>
    <property type="match status" value="1"/>
</dbReference>
<proteinExistence type="predicted"/>
<organism evidence="2 3">
    <name type="scientific">Bifidobacterium subtile</name>
    <dbReference type="NCBI Taxonomy" id="77635"/>
    <lineage>
        <taxon>Bacteria</taxon>
        <taxon>Bacillati</taxon>
        <taxon>Actinomycetota</taxon>
        <taxon>Actinomycetes</taxon>
        <taxon>Bifidobacteriales</taxon>
        <taxon>Bifidobacteriaceae</taxon>
        <taxon>Bifidobacterium</taxon>
    </lineage>
</organism>
<dbReference type="Proteomes" id="UP000029055">
    <property type="component" value="Unassembled WGS sequence"/>
</dbReference>
<dbReference type="EMBL" id="JGZR01000010">
    <property type="protein sequence ID" value="KFJ01371.1"/>
    <property type="molecule type" value="Genomic_DNA"/>
</dbReference>
<dbReference type="AlphaFoldDB" id="A0A087E0S0"/>
<dbReference type="OrthoDB" id="3233015at2"/>
<gene>
    <name evidence="2" type="ORF">BISU_1932</name>
</gene>
<protein>
    <submittedName>
        <fullName evidence="2">Mobilization protein</fullName>
    </submittedName>
</protein>